<proteinExistence type="predicted"/>
<evidence type="ECO:0000313" key="1">
    <source>
        <dbReference type="EMBL" id="DAD78179.1"/>
    </source>
</evidence>
<organism evidence="1">
    <name type="scientific">Siphoviridae sp. ctrgt10</name>
    <dbReference type="NCBI Taxonomy" id="2826479"/>
    <lineage>
        <taxon>Viruses</taxon>
        <taxon>Duplodnaviria</taxon>
        <taxon>Heunggongvirae</taxon>
        <taxon>Uroviricota</taxon>
        <taxon>Caudoviricetes</taxon>
    </lineage>
</organism>
<sequence>MANIYKSKYTGAQVDDAIEKVLKAAPESGNELQKKLKEGTNITIATDGTISATNPTPSVTIAATATDDDVVVLTGSGGTNSVSYDAKHAKKGPANGYTSENTTTSISGSGASGIIKIPQITVDSYGHVTKAEDESVTVTMPTISDSVTDVTFGGTASALTVTDSNLSLVDGLHIRGKMPALGTPYTIKLNSDAALYVRTQKNGTPTHVFSAGMVVEFIYNSSVGGGVWQIWGVDSVADSIYNFVGVKDKASNEQTANGDTYLKLYENGRKQSQFNIKGTNGIEVSSDKNGNVTINANSNTIAQVSYVDNKVNEIVTALNALLENY</sequence>
<name>A0A8S5M887_9CAUD</name>
<reference evidence="1" key="1">
    <citation type="journal article" date="2021" name="Proc. Natl. Acad. Sci. U.S.A.">
        <title>A Catalog of Tens of Thousands of Viruses from Human Metagenomes Reveals Hidden Associations with Chronic Diseases.</title>
        <authorList>
            <person name="Tisza M.J."/>
            <person name="Buck C.B."/>
        </authorList>
    </citation>
    <scope>NUCLEOTIDE SEQUENCE</scope>
    <source>
        <strain evidence="1">Ctrgt10</strain>
    </source>
</reference>
<dbReference type="EMBL" id="BK014839">
    <property type="protein sequence ID" value="DAD78179.1"/>
    <property type="molecule type" value="Genomic_DNA"/>
</dbReference>
<protein>
    <submittedName>
        <fullName evidence="1">Uncharacterized protein</fullName>
    </submittedName>
</protein>
<accession>A0A8S5M887</accession>